<evidence type="ECO:0000313" key="2">
    <source>
        <dbReference type="EMBL" id="SVC18078.1"/>
    </source>
</evidence>
<dbReference type="EMBL" id="UINC01077709">
    <property type="protein sequence ID" value="SVC18078.1"/>
    <property type="molecule type" value="Genomic_DNA"/>
</dbReference>
<dbReference type="SUPFAM" id="SSF69593">
    <property type="entry name" value="Glycerol-3-phosphate (1)-acyltransferase"/>
    <property type="match status" value="1"/>
</dbReference>
<dbReference type="InterPro" id="IPR002123">
    <property type="entry name" value="Plipid/glycerol_acylTrfase"/>
</dbReference>
<reference evidence="2" key="1">
    <citation type="submission" date="2018-05" db="EMBL/GenBank/DDBJ databases">
        <authorList>
            <person name="Lanie J.A."/>
            <person name="Ng W.-L."/>
            <person name="Kazmierczak K.M."/>
            <person name="Andrzejewski T.M."/>
            <person name="Davidsen T.M."/>
            <person name="Wayne K.J."/>
            <person name="Tettelin H."/>
            <person name="Glass J.I."/>
            <person name="Rusch D."/>
            <person name="Podicherti R."/>
            <person name="Tsui H.-C.T."/>
            <person name="Winkler M.E."/>
        </authorList>
    </citation>
    <scope>NUCLEOTIDE SEQUENCE</scope>
</reference>
<proteinExistence type="predicted"/>
<organism evidence="2">
    <name type="scientific">marine metagenome</name>
    <dbReference type="NCBI Taxonomy" id="408172"/>
    <lineage>
        <taxon>unclassified sequences</taxon>
        <taxon>metagenomes</taxon>
        <taxon>ecological metagenomes</taxon>
    </lineage>
</organism>
<feature type="domain" description="Phospholipid/glycerol acyltransferase" evidence="1">
    <location>
        <begin position="49"/>
        <end position="125"/>
    </location>
</feature>
<dbReference type="Pfam" id="PF01553">
    <property type="entry name" value="Acyltransferase"/>
    <property type="match status" value="1"/>
</dbReference>
<gene>
    <name evidence="2" type="ORF">METZ01_LOCUS270932</name>
</gene>
<dbReference type="AlphaFoldDB" id="A0A382K1H2"/>
<sequence length="142" mass="16323">VASFQEMLEQATLEPGYDYLREDPRGSLAFWHKAFQLFCRGLFNLYCPLKVIGRENLPSPPFMFCSNHCSHMDSAALMYAGGEDFDQYGMVAAKDYFFDNQKRNSFLSKLMNLIPADRSARRASIVKLMVACREFTRHGNRS</sequence>
<feature type="non-terminal residue" evidence="2">
    <location>
        <position position="1"/>
    </location>
</feature>
<evidence type="ECO:0000259" key="1">
    <source>
        <dbReference type="Pfam" id="PF01553"/>
    </source>
</evidence>
<dbReference type="GO" id="GO:0016746">
    <property type="term" value="F:acyltransferase activity"/>
    <property type="evidence" value="ECO:0007669"/>
    <property type="project" value="InterPro"/>
</dbReference>
<feature type="non-terminal residue" evidence="2">
    <location>
        <position position="142"/>
    </location>
</feature>
<name>A0A382K1H2_9ZZZZ</name>
<accession>A0A382K1H2</accession>
<protein>
    <recommendedName>
        <fullName evidence="1">Phospholipid/glycerol acyltransferase domain-containing protein</fullName>
    </recommendedName>
</protein>